<evidence type="ECO:0000313" key="2">
    <source>
        <dbReference type="Proteomes" id="UP000403266"/>
    </source>
</evidence>
<proteinExistence type="predicted"/>
<gene>
    <name evidence="1" type="ORF">FS320_22780</name>
</gene>
<dbReference type="AlphaFoldDB" id="A0A5N7MP77"/>
<sequence length="52" mass="5652">LLRQYFPKGSDLSVHSQSDLDAIALRLNTRPRKTLGFQTPGATLAKAVALIT</sequence>
<dbReference type="Proteomes" id="UP000403266">
    <property type="component" value="Unassembled WGS sequence"/>
</dbReference>
<dbReference type="PANTHER" id="PTHR10948">
    <property type="entry name" value="TRANSPOSASE"/>
    <property type="match status" value="1"/>
</dbReference>
<comment type="caution">
    <text evidence="1">The sequence shown here is derived from an EMBL/GenBank/DDBJ whole genome shotgun (WGS) entry which is preliminary data.</text>
</comment>
<dbReference type="GO" id="GO:0004803">
    <property type="term" value="F:transposase activity"/>
    <property type="evidence" value="ECO:0007669"/>
    <property type="project" value="TreeGrafter"/>
</dbReference>
<reference evidence="1 2" key="1">
    <citation type="journal article" date="2019" name="Syst. Appl. Microbiol.">
        <title>Microvirga tunisiensis sp. nov., a root nodule symbiotic bacterium isolated from Lupinus micranthus and L. luteus grown in Northern Tunisia.</title>
        <authorList>
            <person name="Msaddak A."/>
            <person name="Rejili M."/>
            <person name="Duran D."/>
            <person name="Mars M."/>
            <person name="Palacios J.M."/>
            <person name="Ruiz-Argueso T."/>
            <person name="Rey L."/>
            <person name="Imperial J."/>
        </authorList>
    </citation>
    <scope>NUCLEOTIDE SEQUENCE [LARGE SCALE GENOMIC DNA]</scope>
    <source>
        <strain evidence="1 2">Lmie10</strain>
    </source>
</reference>
<dbReference type="InterPro" id="IPR051917">
    <property type="entry name" value="Transposase-Integrase"/>
</dbReference>
<dbReference type="EMBL" id="VOSK01000113">
    <property type="protein sequence ID" value="MPR27914.1"/>
    <property type="molecule type" value="Genomic_DNA"/>
</dbReference>
<dbReference type="GO" id="GO:0005829">
    <property type="term" value="C:cytosol"/>
    <property type="evidence" value="ECO:0007669"/>
    <property type="project" value="TreeGrafter"/>
</dbReference>
<evidence type="ECO:0000313" key="1">
    <source>
        <dbReference type="EMBL" id="MPR27914.1"/>
    </source>
</evidence>
<organism evidence="1 2">
    <name type="scientific">Microvirga tunisiensis</name>
    <dbReference type="NCBI Taxonomy" id="2108360"/>
    <lineage>
        <taxon>Bacteria</taxon>
        <taxon>Pseudomonadati</taxon>
        <taxon>Pseudomonadota</taxon>
        <taxon>Alphaproteobacteria</taxon>
        <taxon>Hyphomicrobiales</taxon>
        <taxon>Methylobacteriaceae</taxon>
        <taxon>Microvirga</taxon>
    </lineage>
</organism>
<accession>A0A5N7MP77</accession>
<protein>
    <submittedName>
        <fullName evidence="1">IS30 family transposase</fullName>
    </submittedName>
</protein>
<dbReference type="PANTHER" id="PTHR10948:SF23">
    <property type="entry name" value="TRANSPOSASE INSI FOR INSERTION SEQUENCE ELEMENT IS30A-RELATED"/>
    <property type="match status" value="1"/>
</dbReference>
<dbReference type="GO" id="GO:0032196">
    <property type="term" value="P:transposition"/>
    <property type="evidence" value="ECO:0007669"/>
    <property type="project" value="TreeGrafter"/>
</dbReference>
<keyword evidence="2" id="KW-1185">Reference proteome</keyword>
<name>A0A5N7MP77_9HYPH</name>
<feature type="non-terminal residue" evidence="1">
    <location>
        <position position="1"/>
    </location>
</feature>